<evidence type="ECO:0000256" key="3">
    <source>
        <dbReference type="ARBA" id="ARBA00022763"/>
    </source>
</evidence>
<dbReference type="CDD" id="cd00019">
    <property type="entry name" value="AP2Ec"/>
    <property type="match status" value="1"/>
</dbReference>
<dbReference type="SUPFAM" id="SSF51658">
    <property type="entry name" value="Xylose isomerase-like"/>
    <property type="match status" value="1"/>
</dbReference>
<feature type="binding site" evidence="7">
    <location>
        <position position="142"/>
    </location>
    <ligand>
        <name>Zn(2+)</name>
        <dbReference type="ChEBI" id="CHEBI:29105"/>
        <label>1</label>
    </ligand>
</feature>
<dbReference type="InterPro" id="IPR013022">
    <property type="entry name" value="Xyl_isomerase-like_TIM-brl"/>
</dbReference>
<sequence>MHRIGFHVSVAQGFLKVFDNAKALDANCCQIFTHSPRSWRFNLVSEDLGKIFKDRYQKKDVWPIVVHDSYLPNLASDDPVMREKSIESIKKEFISCNRLGVEFLNIHPGAHKGQSKEDGLSEICKSLNSIKEDVGNVTLLFENTSGGGSVLGSTFEELKFLLENTDFKCGITLDTCHLFTSGYDISNEEALEDTLSNFNSIVGLENLKLIHLNDTQGEINSKKDRHEHIGLGRIGPQGFKAIVNHKYLKNIPMIMETPVNEKRGDKENIIFLREMIEI</sequence>
<dbReference type="InterPro" id="IPR018246">
    <property type="entry name" value="AP_endonuc_F2_Zn_BS"/>
</dbReference>
<dbReference type="GO" id="GO:0003677">
    <property type="term" value="F:DNA binding"/>
    <property type="evidence" value="ECO:0007669"/>
    <property type="project" value="InterPro"/>
</dbReference>
<dbReference type="Gene3D" id="3.20.20.150">
    <property type="entry name" value="Divalent-metal-dependent TIM barrel enzymes"/>
    <property type="match status" value="1"/>
</dbReference>
<dbReference type="GO" id="GO:0008270">
    <property type="term" value="F:zinc ion binding"/>
    <property type="evidence" value="ECO:0007669"/>
    <property type="project" value="UniProtKB-UniRule"/>
</dbReference>
<feature type="binding site" evidence="7">
    <location>
        <position position="174"/>
    </location>
    <ligand>
        <name>Zn(2+)</name>
        <dbReference type="ChEBI" id="CHEBI:29105"/>
        <label>2</label>
    </ligand>
</feature>
<dbReference type="GO" id="GO:0006284">
    <property type="term" value="P:base-excision repair"/>
    <property type="evidence" value="ECO:0007669"/>
    <property type="project" value="TreeGrafter"/>
</dbReference>
<keyword evidence="5 7" id="KW-0862">Zinc</keyword>
<feature type="binding site" evidence="7">
    <location>
        <position position="226"/>
    </location>
    <ligand>
        <name>Zn(2+)</name>
        <dbReference type="ChEBI" id="CHEBI:29105"/>
        <label>3</label>
    </ligand>
</feature>
<reference evidence="12 13" key="1">
    <citation type="journal article" date="2016" name="ISME J.">
        <title>Chasing the elusive Euryarchaeota class WSA2: genomes reveal a uniquely fastidious methyl-reducing methanogen.</title>
        <authorList>
            <person name="Nobu M.K."/>
            <person name="Narihiro T."/>
            <person name="Kuroda K."/>
            <person name="Mei R."/>
            <person name="Liu W.T."/>
        </authorList>
    </citation>
    <scope>NUCLEOTIDE SEQUENCE [LARGE SCALE GENOMIC DNA]</scope>
    <source>
        <strain evidence="9">B03fssc0709_Meth_Bin005</strain>
        <strain evidence="10">B15fssc0709_Meth_Bin003</strain>
        <strain evidence="11">BMIXfssc0709_Meth_Bin006</strain>
    </source>
</reference>
<evidence type="ECO:0000256" key="4">
    <source>
        <dbReference type="ARBA" id="ARBA00022801"/>
    </source>
</evidence>
<dbReference type="GO" id="GO:0008833">
    <property type="term" value="F:deoxyribonuclease IV (phage-T4-induced) activity"/>
    <property type="evidence" value="ECO:0007669"/>
    <property type="project" value="UniProtKB-UniRule"/>
</dbReference>
<dbReference type="PROSITE" id="PS00730">
    <property type="entry name" value="AP_NUCLEASE_F2_2"/>
    <property type="match status" value="1"/>
</dbReference>
<keyword evidence="4 7" id="KW-0378">Hydrolase</keyword>
<comment type="similarity">
    <text evidence="1 7">Belongs to the AP endonuclease 2 family.</text>
</comment>
<dbReference type="HAMAP" id="MF_00152">
    <property type="entry name" value="Nfo"/>
    <property type="match status" value="1"/>
</dbReference>
<protein>
    <recommendedName>
        <fullName evidence="7">Probable endonuclease 4</fullName>
        <ecNumber evidence="7">3.1.21.2</ecNumber>
    </recommendedName>
    <alternativeName>
        <fullName evidence="7">Endodeoxyribonuclease IV</fullName>
    </alternativeName>
    <alternativeName>
        <fullName evidence="7">Endonuclease IV</fullName>
    </alternativeName>
</protein>
<dbReference type="EC" id="3.1.21.2" evidence="7"/>
<dbReference type="NCBIfam" id="TIGR00587">
    <property type="entry name" value="nfo"/>
    <property type="match status" value="1"/>
</dbReference>
<comment type="catalytic activity">
    <reaction evidence="7">
        <text>Endonucleolytic cleavage to 5'-phosphooligonucleotide end-products.</text>
        <dbReference type="EC" id="3.1.21.2"/>
    </reaction>
</comment>
<proteinExistence type="inferred from homology"/>
<name>A0A150ITF2_9EURY</name>
<evidence type="ECO:0000256" key="7">
    <source>
        <dbReference type="HAMAP-Rule" id="MF_00152"/>
    </source>
</evidence>
<evidence type="ECO:0000256" key="1">
    <source>
        <dbReference type="ARBA" id="ARBA00005340"/>
    </source>
</evidence>
<evidence type="ECO:0000313" key="12">
    <source>
        <dbReference type="Proteomes" id="UP000091929"/>
    </source>
</evidence>
<feature type="binding site" evidence="7">
    <location>
        <position position="177"/>
    </location>
    <ligand>
        <name>Zn(2+)</name>
        <dbReference type="ChEBI" id="CHEBI:29105"/>
        <label>3</label>
    </ligand>
</feature>
<evidence type="ECO:0000256" key="6">
    <source>
        <dbReference type="ARBA" id="ARBA00023204"/>
    </source>
</evidence>
<feature type="binding site" evidence="7">
    <location>
        <position position="67"/>
    </location>
    <ligand>
        <name>Zn(2+)</name>
        <dbReference type="ChEBI" id="CHEBI:29105"/>
        <label>1</label>
    </ligand>
</feature>
<feature type="binding site" evidence="7">
    <location>
        <position position="107"/>
    </location>
    <ligand>
        <name>Zn(2+)</name>
        <dbReference type="ChEBI" id="CHEBI:29105"/>
        <label>1</label>
    </ligand>
</feature>
<dbReference type="Proteomes" id="UP000092401">
    <property type="component" value="Unassembled WGS sequence"/>
</dbReference>
<feature type="domain" description="Xylose isomerase-like TIM barrel" evidence="8">
    <location>
        <begin position="18"/>
        <end position="274"/>
    </location>
</feature>
<evidence type="ECO:0000256" key="5">
    <source>
        <dbReference type="ARBA" id="ARBA00022833"/>
    </source>
</evidence>
<evidence type="ECO:0000313" key="13">
    <source>
        <dbReference type="Proteomes" id="UP000092401"/>
    </source>
</evidence>
<feature type="binding site" evidence="7">
    <location>
        <position position="142"/>
    </location>
    <ligand>
        <name>Zn(2+)</name>
        <dbReference type="ChEBI" id="CHEBI:29105"/>
        <label>2</label>
    </ligand>
</feature>
<evidence type="ECO:0000313" key="10">
    <source>
        <dbReference type="EMBL" id="KYC48299.1"/>
    </source>
</evidence>
<evidence type="ECO:0000313" key="9">
    <source>
        <dbReference type="EMBL" id="KYC46061.1"/>
    </source>
</evidence>
<dbReference type="Proteomes" id="UP000092403">
    <property type="component" value="Unassembled WGS sequence"/>
</dbReference>
<accession>A0A150ITF2</accession>
<dbReference type="Proteomes" id="UP000091929">
    <property type="component" value="Unassembled WGS sequence"/>
</dbReference>
<dbReference type="PATRIC" id="fig|1706436.3.peg.272"/>
<dbReference type="InterPro" id="IPR001719">
    <property type="entry name" value="AP_endonuc_2"/>
</dbReference>
<dbReference type="EMBL" id="LNGE01000005">
    <property type="protein sequence ID" value="KYC46061.1"/>
    <property type="molecule type" value="Genomic_DNA"/>
</dbReference>
<dbReference type="PATRIC" id="fig|1706437.3.peg.424"/>
<evidence type="ECO:0000259" key="8">
    <source>
        <dbReference type="Pfam" id="PF01261"/>
    </source>
</evidence>
<comment type="function">
    <text evidence="7">Endonuclease IV plays a role in DNA repair. It cleaves phosphodiester bonds at apurinic or apyrimidinic (AP) sites, generating a 3'-hydroxyl group and a 5'-terminal sugar phosphate.</text>
</comment>
<keyword evidence="7 10" id="KW-0255">Endonuclease</keyword>
<keyword evidence="7" id="KW-0540">Nuclease</keyword>
<accession>A0A150IM14</accession>
<feature type="binding site" evidence="7">
    <location>
        <position position="224"/>
    </location>
    <ligand>
        <name>Zn(2+)</name>
        <dbReference type="ChEBI" id="CHEBI:29105"/>
        <label>3</label>
    </ligand>
</feature>
<dbReference type="EMBL" id="LNGF01000007">
    <property type="protein sequence ID" value="KYC48299.1"/>
    <property type="molecule type" value="Genomic_DNA"/>
</dbReference>
<dbReference type="SMART" id="SM00518">
    <property type="entry name" value="AP2Ec"/>
    <property type="match status" value="1"/>
</dbReference>
<dbReference type="PATRIC" id="fig|1706438.3.peg.390"/>
<dbReference type="Pfam" id="PF01261">
    <property type="entry name" value="AP_endonuc_2"/>
    <property type="match status" value="1"/>
</dbReference>
<dbReference type="GO" id="GO:0003906">
    <property type="term" value="F:DNA-(apurinic or apyrimidinic site) endonuclease activity"/>
    <property type="evidence" value="ECO:0007669"/>
    <property type="project" value="TreeGrafter"/>
</dbReference>
<accession>A0A150J1I5</accession>
<comment type="cofactor">
    <cofactor evidence="7">
        <name>Zn(2+)</name>
        <dbReference type="ChEBI" id="CHEBI:29105"/>
    </cofactor>
    <text evidence="7">Binds 3 Zn(2+) ions.</text>
</comment>
<keyword evidence="6 7" id="KW-0234">DNA repair</keyword>
<dbReference type="InterPro" id="IPR036237">
    <property type="entry name" value="Xyl_isomerase-like_sf"/>
</dbReference>
<gene>
    <name evidence="7" type="primary">nfo</name>
    <name evidence="9" type="ORF">APG10_00272</name>
    <name evidence="10" type="ORF">APG11_00422</name>
    <name evidence="11" type="ORF">APG12_00391</name>
</gene>
<dbReference type="FunFam" id="3.20.20.150:FF:000001">
    <property type="entry name" value="Probable endonuclease 4"/>
    <property type="match status" value="1"/>
</dbReference>
<dbReference type="GO" id="GO:0008081">
    <property type="term" value="F:phosphoric diester hydrolase activity"/>
    <property type="evidence" value="ECO:0007669"/>
    <property type="project" value="TreeGrafter"/>
</dbReference>
<comment type="caution">
    <text evidence="10">The sequence shown here is derived from an EMBL/GenBank/DDBJ whole genome shotgun (WGS) entry which is preliminary data.</text>
</comment>
<feature type="binding site" evidence="7">
    <location>
        <position position="256"/>
    </location>
    <ligand>
        <name>Zn(2+)</name>
        <dbReference type="ChEBI" id="CHEBI:29105"/>
        <label>2</label>
    </ligand>
</feature>
<keyword evidence="2 7" id="KW-0479">Metal-binding</keyword>
<evidence type="ECO:0000256" key="2">
    <source>
        <dbReference type="ARBA" id="ARBA00022723"/>
    </source>
</evidence>
<dbReference type="AlphaFoldDB" id="A0A150ITF2"/>
<dbReference type="PANTHER" id="PTHR21445:SF0">
    <property type="entry name" value="APURINIC-APYRIMIDINIC ENDONUCLEASE"/>
    <property type="match status" value="1"/>
</dbReference>
<evidence type="ECO:0000313" key="11">
    <source>
        <dbReference type="EMBL" id="KYC50968.1"/>
    </source>
</evidence>
<feature type="binding site" evidence="7">
    <location>
        <position position="211"/>
    </location>
    <ligand>
        <name>Zn(2+)</name>
        <dbReference type="ChEBI" id="CHEBI:29105"/>
        <label>2</label>
    </ligand>
</feature>
<dbReference type="EMBL" id="LNJC01000005">
    <property type="protein sequence ID" value="KYC50968.1"/>
    <property type="molecule type" value="Genomic_DNA"/>
</dbReference>
<organism evidence="10 12">
    <name type="scientific">Candidatus Methanofastidiosum methylothiophilum</name>
    <dbReference type="NCBI Taxonomy" id="1705564"/>
    <lineage>
        <taxon>Archaea</taxon>
        <taxon>Methanobacteriati</taxon>
        <taxon>Methanobacteriota</taxon>
        <taxon>Stenosarchaea group</taxon>
        <taxon>Candidatus Methanofastidiosia</taxon>
        <taxon>Candidatus Methanofastidiosales</taxon>
        <taxon>Candidatus Methanofastidiosaceae</taxon>
        <taxon>Candidatus Methanofastidiosum</taxon>
    </lineage>
</organism>
<dbReference type="PANTHER" id="PTHR21445">
    <property type="entry name" value="ENDONUCLEASE IV ENDODEOXYRIBONUCLEASE IV"/>
    <property type="match status" value="1"/>
</dbReference>
<dbReference type="PROSITE" id="PS51432">
    <property type="entry name" value="AP_NUCLEASE_F2_4"/>
    <property type="match status" value="1"/>
</dbReference>
<keyword evidence="3 7" id="KW-0227">DNA damage</keyword>